<sequence length="123" mass="12269">MRLSALARPALASFLAASLFSLGAQAAPSCADQASEKKLAGAAKNSFLKKCEREAGPSDCAAQAAEKKLAGAARTSFLKKCEAGAAPSPAPQAACQAQADGKKLAGAARSSFVKKCVADAAAK</sequence>
<organism evidence="2 3">
    <name type="scientific">Aquariibacter lacus</name>
    <dbReference type="NCBI Taxonomy" id="2801332"/>
    <lineage>
        <taxon>Bacteria</taxon>
        <taxon>Pseudomonadati</taxon>
        <taxon>Pseudomonadota</taxon>
        <taxon>Betaproteobacteria</taxon>
        <taxon>Burkholderiales</taxon>
        <taxon>Sphaerotilaceae</taxon>
        <taxon>Aquariibacter</taxon>
    </lineage>
</organism>
<dbReference type="AlphaFoldDB" id="A0A9X0XF54"/>
<feature type="chain" id="PRO_5040854892" description="PsiF repeat-containing protein" evidence="1">
    <location>
        <begin position="27"/>
        <end position="123"/>
    </location>
</feature>
<evidence type="ECO:0008006" key="4">
    <source>
        <dbReference type="Google" id="ProtNLM"/>
    </source>
</evidence>
<proteinExistence type="predicted"/>
<name>A0A9X0XF54_9BURK</name>
<comment type="caution">
    <text evidence="2">The sequence shown here is derived from an EMBL/GenBank/DDBJ whole genome shotgun (WGS) entry which is preliminary data.</text>
</comment>
<accession>A0A9X0XF54</accession>
<dbReference type="RefSeq" id="WP_201823850.1">
    <property type="nucleotide sequence ID" value="NZ_JAERRA010000001.1"/>
</dbReference>
<dbReference type="EMBL" id="JAERRA010000001">
    <property type="protein sequence ID" value="MBL0718828.1"/>
    <property type="molecule type" value="Genomic_DNA"/>
</dbReference>
<keyword evidence="1" id="KW-0732">Signal</keyword>
<keyword evidence="3" id="KW-1185">Reference proteome</keyword>
<gene>
    <name evidence="2" type="ORF">JI742_02895</name>
</gene>
<dbReference type="Proteomes" id="UP000643207">
    <property type="component" value="Unassembled WGS sequence"/>
</dbReference>
<protein>
    <recommendedName>
        <fullName evidence="4">PsiF repeat-containing protein</fullName>
    </recommendedName>
</protein>
<feature type="signal peptide" evidence="1">
    <location>
        <begin position="1"/>
        <end position="26"/>
    </location>
</feature>
<evidence type="ECO:0000313" key="2">
    <source>
        <dbReference type="EMBL" id="MBL0718828.1"/>
    </source>
</evidence>
<evidence type="ECO:0000313" key="3">
    <source>
        <dbReference type="Proteomes" id="UP000643207"/>
    </source>
</evidence>
<reference evidence="2 3" key="1">
    <citation type="submission" date="2021-01" db="EMBL/GenBank/DDBJ databases">
        <title>Piscinibacter sp. Jin2 Genome sequencing and assembly.</title>
        <authorList>
            <person name="Kim I."/>
        </authorList>
    </citation>
    <scope>NUCLEOTIDE SEQUENCE [LARGE SCALE GENOMIC DNA]</scope>
    <source>
        <strain evidence="2 3">Jin2</strain>
    </source>
</reference>
<evidence type="ECO:0000256" key="1">
    <source>
        <dbReference type="SAM" id="SignalP"/>
    </source>
</evidence>